<keyword evidence="2" id="KW-0472">Membrane</keyword>
<feature type="domain" description="VanZ-like" evidence="3">
    <location>
        <begin position="53"/>
        <end position="194"/>
    </location>
</feature>
<feature type="transmembrane region" description="Helical" evidence="2">
    <location>
        <begin position="46"/>
        <end position="65"/>
    </location>
</feature>
<dbReference type="RefSeq" id="WP_114614868.1">
    <property type="nucleotide sequence ID" value="NZ_PPTO01000002.1"/>
</dbReference>
<keyword evidence="2" id="KW-0812">Transmembrane</keyword>
<accession>A0A369LNE6</accession>
<dbReference type="AlphaFoldDB" id="A0A369LNE6"/>
<protein>
    <recommendedName>
        <fullName evidence="3">VanZ-like domain-containing protein</fullName>
    </recommendedName>
</protein>
<dbReference type="InterPro" id="IPR006976">
    <property type="entry name" value="VanZ-like"/>
</dbReference>
<proteinExistence type="predicted"/>
<organism evidence="4 5">
    <name type="scientific">Slackia isoflavoniconvertens</name>
    <dbReference type="NCBI Taxonomy" id="572010"/>
    <lineage>
        <taxon>Bacteria</taxon>
        <taxon>Bacillati</taxon>
        <taxon>Actinomycetota</taxon>
        <taxon>Coriobacteriia</taxon>
        <taxon>Eggerthellales</taxon>
        <taxon>Eggerthellaceae</taxon>
        <taxon>Slackia</taxon>
    </lineage>
</organism>
<dbReference type="Pfam" id="PF04892">
    <property type="entry name" value="VanZ"/>
    <property type="match status" value="1"/>
</dbReference>
<feature type="transmembrane region" description="Helical" evidence="2">
    <location>
        <begin position="178"/>
        <end position="196"/>
    </location>
</feature>
<feature type="compositionally biased region" description="Basic and acidic residues" evidence="1">
    <location>
        <begin position="21"/>
        <end position="36"/>
    </location>
</feature>
<name>A0A369LNE6_9ACTN</name>
<keyword evidence="2" id="KW-1133">Transmembrane helix</keyword>
<comment type="caution">
    <text evidence="4">The sequence shown here is derived from an EMBL/GenBank/DDBJ whole genome shotgun (WGS) entry which is preliminary data.</text>
</comment>
<evidence type="ECO:0000313" key="5">
    <source>
        <dbReference type="Proteomes" id="UP000253975"/>
    </source>
</evidence>
<evidence type="ECO:0000256" key="1">
    <source>
        <dbReference type="SAM" id="MobiDB-lite"/>
    </source>
</evidence>
<evidence type="ECO:0000313" key="4">
    <source>
        <dbReference type="EMBL" id="RDB60684.1"/>
    </source>
</evidence>
<sequence length="204" mass="22147">MKTQSDTTNKSASVATRKSSHAIDEPKATANEEREGLNHPRLSRHAYAFLSWAAVAITLAFIFCMSAKTGNDLDNHSGIISIVKNFLVAGATALFGREVDVSPVGHFTEYLLLGAVLANALRFTPWTIFERNATAHPAGMLGDFPTPFVALILSSLYGVSDEFHQIFTPGRSCDPMDWLVDTCAAAIGAAIVWTLLKKHSSRPR</sequence>
<feature type="region of interest" description="Disordered" evidence="1">
    <location>
        <begin position="1"/>
        <end position="36"/>
    </location>
</feature>
<reference evidence="4 5" key="1">
    <citation type="journal article" date="2018" name="Elife">
        <title>Discovery and characterization of a prevalent human gut bacterial enzyme sufficient for the inactivation of a family of plant toxins.</title>
        <authorList>
            <person name="Koppel N."/>
            <person name="Bisanz J.E."/>
            <person name="Pandelia M.E."/>
            <person name="Turnbaugh P.J."/>
            <person name="Balskus E.P."/>
        </authorList>
    </citation>
    <scope>NUCLEOTIDE SEQUENCE [LARGE SCALE GENOMIC DNA]</scope>
    <source>
        <strain evidence="4 5">OB21 GAM31</strain>
    </source>
</reference>
<evidence type="ECO:0000256" key="2">
    <source>
        <dbReference type="SAM" id="Phobius"/>
    </source>
</evidence>
<feature type="compositionally biased region" description="Polar residues" evidence="1">
    <location>
        <begin position="1"/>
        <end position="17"/>
    </location>
</feature>
<gene>
    <name evidence="4" type="ORF">C1881_02045</name>
</gene>
<evidence type="ECO:0000259" key="3">
    <source>
        <dbReference type="Pfam" id="PF04892"/>
    </source>
</evidence>
<dbReference type="EMBL" id="PPTO01000002">
    <property type="protein sequence ID" value="RDB60684.1"/>
    <property type="molecule type" value="Genomic_DNA"/>
</dbReference>
<dbReference type="Proteomes" id="UP000253975">
    <property type="component" value="Unassembled WGS sequence"/>
</dbReference>
<dbReference type="NCBIfam" id="NF037970">
    <property type="entry name" value="vanZ_1"/>
    <property type="match status" value="1"/>
</dbReference>